<name>A0A930YEA3_9ACTN</name>
<dbReference type="AlphaFoldDB" id="A0A930YEA3"/>
<accession>A0A930YEA3</accession>
<dbReference type="EMBL" id="JADKPN010000013">
    <property type="protein sequence ID" value="MBF4765161.1"/>
    <property type="molecule type" value="Genomic_DNA"/>
</dbReference>
<reference evidence="1" key="1">
    <citation type="submission" date="2020-11" db="EMBL/GenBank/DDBJ databases">
        <title>Nocardioides sp. nov., isolated from Soil of Cynanchum wilfordii Hemsley rhizosphere.</title>
        <authorList>
            <person name="Lee J.-S."/>
            <person name="Suh M.K."/>
            <person name="Kim J.-S."/>
        </authorList>
    </citation>
    <scope>NUCLEOTIDE SEQUENCE</scope>
    <source>
        <strain evidence="1">KCTC 19275</strain>
    </source>
</reference>
<proteinExistence type="predicted"/>
<sequence length="184" mass="20065">MALRDDVLDLPDVAAWEAWLEAHHRTASEAWLRIAKRHSGLATISIGDALDGALCFGWIDGQRKGLDDVSFLQRYCPRRARSSWSQVNVEKVARLTAEGRMRPSGLAEVEAARADGRWDAAYERQSTAAVPEDLAAALAADPPAAAAFEALSRSERYLVFLPILKTTTPAARARAVARAVDGLR</sequence>
<comment type="caution">
    <text evidence="1">The sequence shown here is derived from an EMBL/GenBank/DDBJ whole genome shotgun (WGS) entry which is preliminary data.</text>
</comment>
<dbReference type="RefSeq" id="WP_194708347.1">
    <property type="nucleotide sequence ID" value="NZ_JADKPN010000013.1"/>
</dbReference>
<gene>
    <name evidence="1" type="ORF">ISU07_18680</name>
</gene>
<organism evidence="1 2">
    <name type="scientific">Nocardioides islandensis</name>
    <dbReference type="NCBI Taxonomy" id="433663"/>
    <lineage>
        <taxon>Bacteria</taxon>
        <taxon>Bacillati</taxon>
        <taxon>Actinomycetota</taxon>
        <taxon>Actinomycetes</taxon>
        <taxon>Propionibacteriales</taxon>
        <taxon>Nocardioidaceae</taxon>
        <taxon>Nocardioides</taxon>
    </lineage>
</organism>
<evidence type="ECO:0000313" key="2">
    <source>
        <dbReference type="Proteomes" id="UP000640489"/>
    </source>
</evidence>
<evidence type="ECO:0000313" key="1">
    <source>
        <dbReference type="EMBL" id="MBF4765161.1"/>
    </source>
</evidence>
<dbReference type="Pfam" id="PF13376">
    <property type="entry name" value="OmdA"/>
    <property type="match status" value="1"/>
</dbReference>
<protein>
    <submittedName>
        <fullName evidence="1">YdeI/OmpD-associated family protein</fullName>
    </submittedName>
</protein>
<dbReference type="Proteomes" id="UP000640489">
    <property type="component" value="Unassembled WGS sequence"/>
</dbReference>
<keyword evidence="2" id="KW-1185">Reference proteome</keyword>